<proteinExistence type="predicted"/>
<name>A0A0B7AHQ8_9EUPU</name>
<feature type="non-terminal residue" evidence="1">
    <location>
        <position position="58"/>
    </location>
</feature>
<gene>
    <name evidence="1" type="primary">ORF121375</name>
</gene>
<protein>
    <submittedName>
        <fullName evidence="1">Uncharacterized protein</fullName>
    </submittedName>
</protein>
<dbReference type="AlphaFoldDB" id="A0A0B7AHQ8"/>
<organism evidence="1">
    <name type="scientific">Arion vulgaris</name>
    <dbReference type="NCBI Taxonomy" id="1028688"/>
    <lineage>
        <taxon>Eukaryota</taxon>
        <taxon>Metazoa</taxon>
        <taxon>Spiralia</taxon>
        <taxon>Lophotrochozoa</taxon>
        <taxon>Mollusca</taxon>
        <taxon>Gastropoda</taxon>
        <taxon>Heterobranchia</taxon>
        <taxon>Euthyneura</taxon>
        <taxon>Panpulmonata</taxon>
        <taxon>Eupulmonata</taxon>
        <taxon>Stylommatophora</taxon>
        <taxon>Helicina</taxon>
        <taxon>Arionoidea</taxon>
        <taxon>Arionidae</taxon>
        <taxon>Arion</taxon>
    </lineage>
</organism>
<reference evidence="1" key="1">
    <citation type="submission" date="2014-12" db="EMBL/GenBank/DDBJ databases">
        <title>Insight into the proteome of Arion vulgaris.</title>
        <authorList>
            <person name="Aradska J."/>
            <person name="Bulat T."/>
            <person name="Smidak R."/>
            <person name="Sarate P."/>
            <person name="Gangsoo J."/>
            <person name="Sialana F."/>
            <person name="Bilban M."/>
            <person name="Lubec G."/>
        </authorList>
    </citation>
    <scope>NUCLEOTIDE SEQUENCE</scope>
    <source>
        <tissue evidence="1">Skin</tissue>
    </source>
</reference>
<accession>A0A0B7AHQ8</accession>
<evidence type="ECO:0000313" key="1">
    <source>
        <dbReference type="EMBL" id="CEK80524.1"/>
    </source>
</evidence>
<sequence length="58" mass="7086">MYSGMLNDRRKFVTIEMKCLHRMLGVLKRNRLRTEAIREKRGYNSSTELKKQHIKWFS</sequence>
<dbReference type="EMBL" id="HACG01033659">
    <property type="protein sequence ID" value="CEK80524.1"/>
    <property type="molecule type" value="Transcribed_RNA"/>
</dbReference>